<protein>
    <recommendedName>
        <fullName evidence="6">AMP-dependent synthetase/ligase domain-containing protein</fullName>
    </recommendedName>
</protein>
<dbReference type="SUPFAM" id="SSF56801">
    <property type="entry name" value="Acetyl-CoA synthetase-like"/>
    <property type="match status" value="1"/>
</dbReference>
<dbReference type="InterPro" id="IPR000873">
    <property type="entry name" value="AMP-dep_synth/lig_dom"/>
</dbReference>
<keyword evidence="5" id="KW-0812">Transmembrane</keyword>
<evidence type="ECO:0000256" key="3">
    <source>
        <dbReference type="ARBA" id="ARBA00023051"/>
    </source>
</evidence>
<dbReference type="PANTHER" id="PTHR24096:SF425">
    <property type="entry name" value="4-COUMARATE--COA LIGASE-LIKE 7"/>
    <property type="match status" value="1"/>
</dbReference>
<dbReference type="GO" id="GO:0016405">
    <property type="term" value="F:CoA-ligase activity"/>
    <property type="evidence" value="ECO:0007669"/>
    <property type="project" value="TreeGrafter"/>
</dbReference>
<dbReference type="EMBL" id="JACTNZ010000001">
    <property type="protein sequence ID" value="KAG5566646.1"/>
    <property type="molecule type" value="Genomic_DNA"/>
</dbReference>
<gene>
    <name evidence="7" type="ORF">RHGRI_002264</name>
</gene>
<dbReference type="PROSITE" id="PS00455">
    <property type="entry name" value="AMP_BINDING"/>
    <property type="match status" value="1"/>
</dbReference>
<dbReference type="InterPro" id="IPR020845">
    <property type="entry name" value="AMP-binding_CS"/>
</dbReference>
<feature type="transmembrane region" description="Helical" evidence="5">
    <location>
        <begin position="417"/>
        <end position="437"/>
    </location>
</feature>
<feature type="transmembrane region" description="Helical" evidence="5">
    <location>
        <begin position="457"/>
        <end position="479"/>
    </location>
</feature>
<keyword evidence="2" id="KW-0436">Ligase</keyword>
<dbReference type="PANTHER" id="PTHR24096">
    <property type="entry name" value="LONG-CHAIN-FATTY-ACID--COA LIGASE"/>
    <property type="match status" value="1"/>
</dbReference>
<organism evidence="7 8">
    <name type="scientific">Rhododendron griersonianum</name>
    <dbReference type="NCBI Taxonomy" id="479676"/>
    <lineage>
        <taxon>Eukaryota</taxon>
        <taxon>Viridiplantae</taxon>
        <taxon>Streptophyta</taxon>
        <taxon>Embryophyta</taxon>
        <taxon>Tracheophyta</taxon>
        <taxon>Spermatophyta</taxon>
        <taxon>Magnoliopsida</taxon>
        <taxon>eudicotyledons</taxon>
        <taxon>Gunneridae</taxon>
        <taxon>Pentapetalae</taxon>
        <taxon>asterids</taxon>
        <taxon>Ericales</taxon>
        <taxon>Ericaceae</taxon>
        <taxon>Ericoideae</taxon>
        <taxon>Rhodoreae</taxon>
        <taxon>Rhododendron</taxon>
    </lineage>
</organism>
<evidence type="ECO:0000256" key="5">
    <source>
        <dbReference type="SAM" id="Phobius"/>
    </source>
</evidence>
<dbReference type="Gene3D" id="3.40.50.12780">
    <property type="entry name" value="N-terminal domain of ligase-like"/>
    <property type="match status" value="1"/>
</dbReference>
<comment type="caution">
    <text evidence="7">The sequence shown here is derived from an EMBL/GenBank/DDBJ whole genome shotgun (WGS) entry which is preliminary data.</text>
</comment>
<reference evidence="7" key="1">
    <citation type="submission" date="2020-08" db="EMBL/GenBank/DDBJ databases">
        <title>Plant Genome Project.</title>
        <authorList>
            <person name="Zhang R.-G."/>
        </authorList>
    </citation>
    <scope>NUCLEOTIDE SEQUENCE</scope>
    <source>
        <strain evidence="7">WSP0</strain>
        <tissue evidence="7">Leaf</tissue>
    </source>
</reference>
<evidence type="ECO:0000256" key="4">
    <source>
        <dbReference type="SAM" id="Coils"/>
    </source>
</evidence>
<keyword evidence="5" id="KW-1133">Transmembrane helix</keyword>
<keyword evidence="5" id="KW-0472">Membrane</keyword>
<keyword evidence="3" id="KW-0587">Phenylpropanoid metabolism</keyword>
<feature type="domain" description="AMP-dependent synthetase/ligase" evidence="6">
    <location>
        <begin position="118"/>
        <end position="428"/>
    </location>
</feature>
<comment type="pathway">
    <text evidence="1">Phytoalexin biosynthesis; 3,4',5-trihydroxystilbene biosynthesis; 3,4',5-trihydroxystilbene from trans-4-coumarate: step 1/2.</text>
</comment>
<dbReference type="GO" id="GO:0009698">
    <property type="term" value="P:phenylpropanoid metabolic process"/>
    <property type="evidence" value="ECO:0007669"/>
    <property type="project" value="UniProtKB-KW"/>
</dbReference>
<feature type="transmembrane region" description="Helical" evidence="5">
    <location>
        <begin position="320"/>
        <end position="340"/>
    </location>
</feature>
<evidence type="ECO:0000256" key="1">
    <source>
        <dbReference type="ARBA" id="ARBA00004930"/>
    </source>
</evidence>
<keyword evidence="8" id="KW-1185">Reference proteome</keyword>
<keyword evidence="4" id="KW-0175">Coiled coil</keyword>
<dbReference type="Proteomes" id="UP000823749">
    <property type="component" value="Chromosome 1"/>
</dbReference>
<proteinExistence type="predicted"/>
<dbReference type="AlphaFoldDB" id="A0AAV6LNX8"/>
<evidence type="ECO:0000313" key="8">
    <source>
        <dbReference type="Proteomes" id="UP000823749"/>
    </source>
</evidence>
<accession>A0AAV6LNX8</accession>
<sequence>MEHSYFFPKAGKDLRYAEEVEVSRIALENQIAKLASQTDIEEQECQAELNDQNQNYKQPKWRCLVMGETAYTGYLALLCSCPKFQTSQWSHSGVPISPRPPLLPPIDPNLSMISFLFRNSSSYSDKPALIDTDSGQTLTFSQFKSNVAKLSHAFLHQLGIKKNDVVFIYSPNSIQFPICFFVIIAIGAIATTVNPAYIVSEIAKQVNDCKPKVIVTVPELWDKVKGFGLNYVMIGNEKNSNLICISSSSKVTWLTDLVKDPGSVSDLLPVAEIKSSDTAALLYSSGTTGLSKGVVLTHRNFVASALMVTADQELAGEMNLLFLCVLPMFHVFELAVIMYARLQRGDGIVSMAKFDLEMFLRAVKKYRVTHLWVVPPIVLALAKNSVVRKYDVSSVRQIACGTAPLGKDSMAECVKNFPQAVVIHWFWLAGFLWSFGFREGRCAEVSVVLFHRPRWVFWWRFLFLVVISGGMVAAVLGIVGARGFIFFAGFEDGGLRLWEWGCCGVDRAVVLRWVVVGCGGVAGPFGGGSSLLVKDGDGGCGWVAVGRPVVGWSGRSSGYQQELVPRAPETVVAAARLTPSGSGWW</sequence>
<evidence type="ECO:0000259" key="6">
    <source>
        <dbReference type="Pfam" id="PF00501"/>
    </source>
</evidence>
<dbReference type="InterPro" id="IPR042099">
    <property type="entry name" value="ANL_N_sf"/>
</dbReference>
<evidence type="ECO:0000313" key="7">
    <source>
        <dbReference type="EMBL" id="KAG5566646.1"/>
    </source>
</evidence>
<evidence type="ECO:0000256" key="2">
    <source>
        <dbReference type="ARBA" id="ARBA00022598"/>
    </source>
</evidence>
<name>A0AAV6LNX8_9ERIC</name>
<feature type="coiled-coil region" evidence="4">
    <location>
        <begin position="17"/>
        <end position="44"/>
    </location>
</feature>
<dbReference type="Pfam" id="PF00501">
    <property type="entry name" value="AMP-binding"/>
    <property type="match status" value="1"/>
</dbReference>